<keyword evidence="4" id="KW-0812">Transmembrane</keyword>
<dbReference type="InterPro" id="IPR031325">
    <property type="entry name" value="RHS_repeat"/>
</dbReference>
<dbReference type="InterPro" id="IPR013783">
    <property type="entry name" value="Ig-like_fold"/>
</dbReference>
<evidence type="ECO:0000259" key="5">
    <source>
        <dbReference type="Pfam" id="PF02018"/>
    </source>
</evidence>
<name>A0ABD4WWR5_PRIMG</name>
<dbReference type="InterPro" id="IPR003305">
    <property type="entry name" value="CenC_carb-bd"/>
</dbReference>
<dbReference type="Pfam" id="PF02018">
    <property type="entry name" value="CBM_4_9"/>
    <property type="match status" value="1"/>
</dbReference>
<feature type="domain" description="Teneurin-like YD-shell" evidence="8">
    <location>
        <begin position="1766"/>
        <end position="2065"/>
    </location>
</feature>
<evidence type="ECO:0000256" key="3">
    <source>
        <dbReference type="SAM" id="MobiDB-lite"/>
    </source>
</evidence>
<dbReference type="RefSeq" id="WP_274589211.1">
    <property type="nucleotide sequence ID" value="NZ_JARAOX010000198.1"/>
</dbReference>
<protein>
    <submittedName>
        <fullName evidence="9">DNRLRE domain-containing protein</fullName>
    </submittedName>
</protein>
<feature type="transmembrane region" description="Helical" evidence="4">
    <location>
        <begin position="2089"/>
        <end position="2108"/>
    </location>
</feature>
<feature type="domain" description="Novel toxin 21" evidence="6">
    <location>
        <begin position="2136"/>
        <end position="2207"/>
    </location>
</feature>
<feature type="region of interest" description="Disordered" evidence="3">
    <location>
        <begin position="61"/>
        <end position="98"/>
    </location>
</feature>
<dbReference type="InterPro" id="IPR006530">
    <property type="entry name" value="YD"/>
</dbReference>
<dbReference type="NCBIfam" id="NF033679">
    <property type="entry name" value="DNRLRE_dom"/>
    <property type="match status" value="1"/>
</dbReference>
<dbReference type="Proteomes" id="UP001213771">
    <property type="component" value="Unassembled WGS sequence"/>
</dbReference>
<dbReference type="EMBL" id="JARAOX010000198">
    <property type="protein sequence ID" value="MDD9784653.1"/>
    <property type="molecule type" value="Genomic_DNA"/>
</dbReference>
<evidence type="ECO:0000313" key="10">
    <source>
        <dbReference type="Proteomes" id="UP001213771"/>
    </source>
</evidence>
<dbReference type="NCBIfam" id="TIGR03696">
    <property type="entry name" value="Rhs_assc_core"/>
    <property type="match status" value="1"/>
</dbReference>
<dbReference type="CDD" id="cd20685">
    <property type="entry name" value="CdiA-CT_Ecl_RNase-like"/>
    <property type="match status" value="1"/>
</dbReference>
<evidence type="ECO:0000259" key="8">
    <source>
        <dbReference type="Pfam" id="PF25023"/>
    </source>
</evidence>
<evidence type="ECO:0000259" key="6">
    <source>
        <dbReference type="Pfam" id="PF15526"/>
    </source>
</evidence>
<dbReference type="Gene3D" id="2.60.120.260">
    <property type="entry name" value="Galactose-binding domain-like"/>
    <property type="match status" value="2"/>
</dbReference>
<proteinExistence type="predicted"/>
<dbReference type="InterPro" id="IPR028190">
    <property type="entry name" value="Ntox21"/>
</dbReference>
<keyword evidence="4" id="KW-0472">Membrane</keyword>
<dbReference type="Gene3D" id="2.180.10.10">
    <property type="entry name" value="RHS repeat-associated core"/>
    <property type="match status" value="1"/>
</dbReference>
<dbReference type="PROSITE" id="PS51257">
    <property type="entry name" value="PROKAR_LIPOPROTEIN"/>
    <property type="match status" value="1"/>
</dbReference>
<evidence type="ECO:0000256" key="1">
    <source>
        <dbReference type="ARBA" id="ARBA00022737"/>
    </source>
</evidence>
<dbReference type="Gene3D" id="2.60.40.10">
    <property type="entry name" value="Immunoglobulins"/>
    <property type="match status" value="1"/>
</dbReference>
<feature type="region of interest" description="Disordered" evidence="3">
    <location>
        <begin position="1009"/>
        <end position="1029"/>
    </location>
</feature>
<evidence type="ECO:0000313" key="9">
    <source>
        <dbReference type="EMBL" id="MDD9784653.1"/>
    </source>
</evidence>
<feature type="domain" description="CBM-cenC" evidence="5">
    <location>
        <begin position="1150"/>
        <end position="1294"/>
    </location>
</feature>
<dbReference type="PANTHER" id="PTHR32305:SF17">
    <property type="entry name" value="TRNA NUCLEASE WAPA"/>
    <property type="match status" value="1"/>
</dbReference>
<evidence type="ECO:0000259" key="7">
    <source>
        <dbReference type="Pfam" id="PF20148"/>
    </source>
</evidence>
<reference evidence="9 10" key="1">
    <citation type="submission" date="2023-02" db="EMBL/GenBank/DDBJ databases">
        <authorList>
            <person name="Olszewska D."/>
        </authorList>
    </citation>
    <scope>NUCLEOTIDE SEQUENCE [LARGE SCALE GENOMIC DNA]</scope>
    <source>
        <strain evidence="9 10">FDU301</strain>
    </source>
</reference>
<comment type="caution">
    <text evidence="9">The sequence shown here is derived from an EMBL/GenBank/DDBJ whole genome shotgun (WGS) entry which is preliminary data.</text>
</comment>
<dbReference type="InterPro" id="IPR038181">
    <property type="entry name" value="Ntox21_sf"/>
</dbReference>
<keyword evidence="4" id="KW-1133">Transmembrane helix</keyword>
<evidence type="ECO:0000256" key="4">
    <source>
        <dbReference type="SAM" id="Phobius"/>
    </source>
</evidence>
<gene>
    <name evidence="9" type="ORF">PVE99_20010</name>
</gene>
<feature type="region of interest" description="Disordered" evidence="3">
    <location>
        <begin position="2143"/>
        <end position="2162"/>
    </location>
</feature>
<evidence type="ECO:0000256" key="2">
    <source>
        <dbReference type="ARBA" id="ARBA00022801"/>
    </source>
</evidence>
<feature type="compositionally biased region" description="Polar residues" evidence="3">
    <location>
        <begin position="81"/>
        <end position="94"/>
    </location>
</feature>
<dbReference type="InterPro" id="IPR022385">
    <property type="entry name" value="Rhs_assc_core"/>
</dbReference>
<dbReference type="Pfam" id="PF25023">
    <property type="entry name" value="TEN_YD-shell"/>
    <property type="match status" value="1"/>
</dbReference>
<dbReference type="Gene3D" id="3.10.380.20">
    <property type="entry name" value="Novel toxin 21 (CdiA), C-terminal domain"/>
    <property type="match status" value="1"/>
</dbReference>
<dbReference type="Pfam" id="PF05593">
    <property type="entry name" value="RHS_repeat"/>
    <property type="match status" value="2"/>
</dbReference>
<keyword evidence="1" id="KW-0677">Repeat</keyword>
<dbReference type="InterPro" id="IPR056823">
    <property type="entry name" value="TEN-like_YD-shell"/>
</dbReference>
<dbReference type="PANTHER" id="PTHR32305">
    <property type="match status" value="1"/>
</dbReference>
<dbReference type="NCBIfam" id="TIGR01643">
    <property type="entry name" value="YD_repeat_2x"/>
    <property type="match status" value="3"/>
</dbReference>
<keyword evidence="2" id="KW-0378">Hydrolase</keyword>
<sequence length="2207" mass="244399">MRKSALSSISRTICLLLVFTLVVSCLPKHEWAEATGTSNNTEQASSITESQDATRINKEIAKNQPDVSAPPVDPVQKGPVANQQEENVEVTQNGEGDYTKKVYLDPVQRKDEQNKWEGISTNLETNPKEQTIEPENAAIDVAFEQKTDQGTYATVQDDSNKVEYKLEGAEGDKPFTNSTDVAAEHKDNQVFYRNVLSNIDLRNTVFDQSVKEDIILQQYDGLYKFRFLVTTSLEASLNESGSVSFKNAKGETVFSIPKPYMSDSKIDEASGEPQISYDVHYELKKVDNGYQLTTIADKDWLTSKDRAYPVYIDPTITLGASDDTFVSSAYPTTNYDKFWESSSGYYSLKVGLYDSTTGTNYSYVKPDISKLQGAVVDSAKFNIYTAHSYSSTASNVWLDRVDGNWSPGSLTWNTKPNSTNIATTSTAKDQMASFDVLSTVKDWVAGTKPNYGFKLHENGNGQTYWKKFYASENSTNKPYLAVDYHYPTLNAPTGTVTSNNDGSGYSNLSWNAVAGATGYRIKIFNGASYETFDVGNTTSWSTKGKGIWPTADEIAAGKYQLHHDGKGTELSTSPSEVYSNAGTKYASSRLYYFRVSAIFPGGESDNSDAYTPIMPLNQPKATSFANSTGGDNGYVKLSWDEDPSAAGYKIWIYNGANYESFDVGKVNTWTTQGKGIWPTANEISSGRYQLHTDGKGTELAKDPSAVYKNSGGRYPDNTNYWFRVTSYGSQGESTLSSPAMPKMPGVEANYLGMEDFWASFDVPGGQVNAFNGNLVFDETDFSLDGRGPGIDISRTYNSQDKEVGIFGKGWNSSLDVKVKEDANGDVLYIEQDKRIHRFRKTTDGYQAPTGIYLTLTKDSNGFYFKDTDQSVTAFRADSKLSYEQDSNGNKTTYSYVNNKITSIIDASSRSVSISYTGDYVSTITYEDQITTFTYTGDQLTETKTPNGRTYKYGYENGQLRFVYDPKHTDAKPSVTEYAYDSEGKLAKVTDVLKKVTTISYDTDARQTTVTNPKGSKDIYGYNEDGNPSKTVEDADNLKLTTTYEYDNNNLVKETDPNDQAEDTPSEAYTYDKNGNILTETDALGKNTYEYNTNNNVTKSVDSENRSTTVAYDDTNAVSETDQSAKISSMSMYDSYGNIIKSSDDLSPATNLLTNPSFENSLGTEWSKMTNNDGGSFEAISMQAPGSFSGEKVLSISPQRKAGLAEGEQSYIAAVQTLDIEPNKTYTLSGLIKGQSLKNATAFFNYRLLNDSGKPVGSGSNRFNKVTGDTKWKERQLTFTTTDTAVKIEVYLEVESHTTSLSGTALFDNIQLEEGPVSSSFNIVNNSGFEKDDTWWVKSTSSSTEGPTKWSIEPEGFSGDQSISLERTSTGQGTVNIQQDITLNQTTARNITLTGLSKAENVKNSDNKLSQDYSLWAYVTFTDGSTGNYQAKFPLGTHDWSRSAVTINAGDLNKPIQKVRVHAIFRNGFTGKAYFDDIRLLEDNHLTQNTYDSNGNYLTKVTDEKGHTQQFGYDDYGNKISEIDPKGQQKTSIYNLDNQLTTVKLKNGTTVGYEYDDNGNTTKKTVTASSLGEQNIFYEYNLDNKLKAYTDALGFKTLYSYDDTGNQIKTEMPNGHIVESTFDKADHKTSEKWDGTEAFAYEYDKNGYETKVTDSVNGGNRTKDYDKAGQMINMTDRGGTFGWTYKNNSTKVISSKFIQGSTTNQTNYEYNILDQNTKVTDSTGKSYIFDYDENGNVSDYTSGNNAGSTFTYDVTGKVTSLDIGTANNDSILSESYKYDENGNRTEITSYKEDGTTDKTTSYVYDSLNQLLKETLPNGTIKEYTYDGYGNRASVTVTESGKSPVQTKAEFNTGNQLIKFGNDAITYDKNGNRTEDGQYTYTWNAANQLTSITKKGETKAFATYKYDDDNRRIEKEVNGVITRFYYDGDSINLIYETDANGNVLRSYVYSIDGLRLSMQTGGKTYYYHHNSHGDIVAMTDDNGNIVVRYTYDAWGNVQKQVTSGQPDIKNPYTYAGYMQDEETGLYYLIARYYNAQQGAFLSLDSYPGEIADPVSQNGYAYGNNNPIMKIDPDGKNPLAAGIYFIPGVGEVALLVTGGVVLLGAGAYASYKTGKYVKSKIQGHKATKTTLTKAQADKAAKKLGYNPTKERSHGQPVYKNPKAKRSKRYITPDVDAHNGGTWKAADSVKNLGSKKTRSGTYDYKLNRIGD</sequence>
<feature type="domain" description="DUF6531" evidence="7">
    <location>
        <begin position="765"/>
        <end position="838"/>
    </location>
</feature>
<dbReference type="Pfam" id="PF20148">
    <property type="entry name" value="DUF6531"/>
    <property type="match status" value="1"/>
</dbReference>
<organism evidence="9 10">
    <name type="scientific">Priestia megaterium</name>
    <name type="common">Bacillus megaterium</name>
    <dbReference type="NCBI Taxonomy" id="1404"/>
    <lineage>
        <taxon>Bacteria</taxon>
        <taxon>Bacillati</taxon>
        <taxon>Bacillota</taxon>
        <taxon>Bacilli</taxon>
        <taxon>Bacillales</taxon>
        <taxon>Bacillaceae</taxon>
        <taxon>Priestia</taxon>
    </lineage>
</organism>
<dbReference type="Pfam" id="PF15526">
    <property type="entry name" value="Ntox21"/>
    <property type="match status" value="1"/>
</dbReference>
<accession>A0ABD4WWR5</accession>
<dbReference type="InterPro" id="IPR050708">
    <property type="entry name" value="T6SS_VgrG/RHS"/>
</dbReference>
<dbReference type="InterPro" id="IPR045351">
    <property type="entry name" value="DUF6531"/>
</dbReference>
<dbReference type="GO" id="GO:0016787">
    <property type="term" value="F:hydrolase activity"/>
    <property type="evidence" value="ECO:0007669"/>
    <property type="project" value="UniProtKB-KW"/>
</dbReference>